<feature type="region of interest" description="Disordered" evidence="1">
    <location>
        <begin position="310"/>
        <end position="380"/>
    </location>
</feature>
<feature type="region of interest" description="Disordered" evidence="1">
    <location>
        <begin position="508"/>
        <end position="534"/>
    </location>
</feature>
<dbReference type="GeneID" id="19187674"/>
<feature type="compositionally biased region" description="Polar residues" evidence="1">
    <location>
        <begin position="362"/>
        <end position="376"/>
    </location>
</feature>
<feature type="compositionally biased region" description="Basic and acidic residues" evidence="1">
    <location>
        <begin position="166"/>
        <end position="190"/>
    </location>
</feature>
<dbReference type="AlphaFoldDB" id="W9XSA6"/>
<feature type="compositionally biased region" description="Low complexity" evidence="1">
    <location>
        <begin position="250"/>
        <end position="260"/>
    </location>
</feature>
<evidence type="ECO:0000313" key="3">
    <source>
        <dbReference type="Proteomes" id="UP000019471"/>
    </source>
</evidence>
<sequence>MCLFHILNCSAHNANTLRRVLTWPSREIIAAGLVRCKWYEAITRGCLDPQTRSKFEDPDVVCPYVVVRHDEIPLPEDVIKGIVEAVYLECVPDHGCADCEETIFSHEMLGPLPTKAEKLDYLRAVGWVGSSAIAEAKAASQARSIAGPSAAQIAGEEAHQAPGAKRKNDNEKVAESKGHDDHAHIVEARPAKNARKGSWQHSDVQDEDRTVSPSPTEPSKVPPRKPTALQLVNPLVGENVPPALRKRSRSSSPALSSTPAGNGRNLSDAALHGLIENFRPPSQRHSRNRNEDALQRRREELGIAMATHLSIEAQRSREPVLPDNNCSSIKSEKDSKEKNARAMSPPESNLIDLTKSPIVEPSGSQTEPAEARSTSWENREEVIRERVRDAFDRLDSAAQQKDPAAHATEAEGGEFGAEVLRGVRDGSFQHAVAEISRKHWDPDAPPLSSSKAGGSKGQTEVLLDSVRILRHEKAAFLDRIAGLLEEKAAAMEREAALIRRVVELEGRTRHANYASEKEKDNQRIMLPPSPRASS</sequence>
<dbReference type="OrthoDB" id="4157633at2759"/>
<accession>W9XSA6</accession>
<protein>
    <submittedName>
        <fullName evidence="2">Uncharacterized protein</fullName>
    </submittedName>
</protein>
<dbReference type="Proteomes" id="UP000019471">
    <property type="component" value="Unassembled WGS sequence"/>
</dbReference>
<keyword evidence="3" id="KW-1185">Reference proteome</keyword>
<dbReference type="HOGENOM" id="CLU_509968_0_0_1"/>
<organism evidence="2 3">
    <name type="scientific">Cladophialophora psammophila CBS 110553</name>
    <dbReference type="NCBI Taxonomy" id="1182543"/>
    <lineage>
        <taxon>Eukaryota</taxon>
        <taxon>Fungi</taxon>
        <taxon>Dikarya</taxon>
        <taxon>Ascomycota</taxon>
        <taxon>Pezizomycotina</taxon>
        <taxon>Eurotiomycetes</taxon>
        <taxon>Chaetothyriomycetidae</taxon>
        <taxon>Chaetothyriales</taxon>
        <taxon>Herpotrichiellaceae</taxon>
        <taxon>Cladophialophora</taxon>
    </lineage>
</organism>
<proteinExistence type="predicted"/>
<dbReference type="EMBL" id="AMGX01000004">
    <property type="protein sequence ID" value="EXJ73184.1"/>
    <property type="molecule type" value="Genomic_DNA"/>
</dbReference>
<feature type="compositionally biased region" description="Basic and acidic residues" evidence="1">
    <location>
        <begin position="330"/>
        <end position="340"/>
    </location>
</feature>
<comment type="caution">
    <text evidence="2">The sequence shown here is derived from an EMBL/GenBank/DDBJ whole genome shotgun (WGS) entry which is preliminary data.</text>
</comment>
<gene>
    <name evidence="2" type="ORF">A1O5_02944</name>
</gene>
<dbReference type="RefSeq" id="XP_007741747.1">
    <property type="nucleotide sequence ID" value="XM_007743557.1"/>
</dbReference>
<feature type="region of interest" description="Disordered" evidence="1">
    <location>
        <begin position="150"/>
        <end position="267"/>
    </location>
</feature>
<name>W9XSA6_9EURO</name>
<evidence type="ECO:0000256" key="1">
    <source>
        <dbReference type="SAM" id="MobiDB-lite"/>
    </source>
</evidence>
<reference evidence="2 3" key="1">
    <citation type="submission" date="2013-03" db="EMBL/GenBank/DDBJ databases">
        <title>The Genome Sequence of Cladophialophora psammophila CBS 110553.</title>
        <authorList>
            <consortium name="The Broad Institute Genomics Platform"/>
            <person name="Cuomo C."/>
            <person name="de Hoog S."/>
            <person name="Gorbushina A."/>
            <person name="Walker B."/>
            <person name="Young S.K."/>
            <person name="Zeng Q."/>
            <person name="Gargeya S."/>
            <person name="Fitzgerald M."/>
            <person name="Haas B."/>
            <person name="Abouelleil A."/>
            <person name="Allen A.W."/>
            <person name="Alvarado L."/>
            <person name="Arachchi H.M."/>
            <person name="Berlin A.M."/>
            <person name="Chapman S.B."/>
            <person name="Gainer-Dewar J."/>
            <person name="Goldberg J."/>
            <person name="Griggs A."/>
            <person name="Gujja S."/>
            <person name="Hansen M."/>
            <person name="Howarth C."/>
            <person name="Imamovic A."/>
            <person name="Ireland A."/>
            <person name="Larimer J."/>
            <person name="McCowan C."/>
            <person name="Murphy C."/>
            <person name="Pearson M."/>
            <person name="Poon T.W."/>
            <person name="Priest M."/>
            <person name="Roberts A."/>
            <person name="Saif S."/>
            <person name="Shea T."/>
            <person name="Sisk P."/>
            <person name="Sykes S."/>
            <person name="Wortman J."/>
            <person name="Nusbaum C."/>
            <person name="Birren B."/>
        </authorList>
    </citation>
    <scope>NUCLEOTIDE SEQUENCE [LARGE SCALE GENOMIC DNA]</scope>
    <source>
        <strain evidence="2 3">CBS 110553</strain>
    </source>
</reference>
<evidence type="ECO:0000313" key="2">
    <source>
        <dbReference type="EMBL" id="EXJ73184.1"/>
    </source>
</evidence>